<dbReference type="SUPFAM" id="SSF52788">
    <property type="entry name" value="Phosphotyrosine protein phosphatases I"/>
    <property type="match status" value="1"/>
</dbReference>
<evidence type="ECO:0000256" key="1">
    <source>
        <dbReference type="SAM" id="MobiDB-lite"/>
    </source>
</evidence>
<feature type="compositionally biased region" description="Gly residues" evidence="1">
    <location>
        <begin position="44"/>
        <end position="54"/>
    </location>
</feature>
<dbReference type="STRING" id="479432.Sros_6510"/>
<feature type="compositionally biased region" description="Gly residues" evidence="1">
    <location>
        <begin position="65"/>
        <end position="76"/>
    </location>
</feature>
<name>D2B200_STRRD</name>
<dbReference type="Proteomes" id="UP000002029">
    <property type="component" value="Chromosome"/>
</dbReference>
<dbReference type="eggNOG" id="COG0394">
    <property type="taxonomic scope" value="Bacteria"/>
</dbReference>
<dbReference type="HOGENOM" id="CLU_071415_1_0_11"/>
<evidence type="ECO:0000313" key="4">
    <source>
        <dbReference type="Proteomes" id="UP000002029"/>
    </source>
</evidence>
<dbReference type="PANTHER" id="PTHR11717:SF31">
    <property type="entry name" value="LOW MOLECULAR WEIGHT PROTEIN-TYROSINE-PHOSPHATASE ETP-RELATED"/>
    <property type="match status" value="1"/>
</dbReference>
<proteinExistence type="predicted"/>
<dbReference type="GO" id="GO:0004725">
    <property type="term" value="F:protein tyrosine phosphatase activity"/>
    <property type="evidence" value="ECO:0007669"/>
    <property type="project" value="TreeGrafter"/>
</dbReference>
<dbReference type="InterPro" id="IPR036196">
    <property type="entry name" value="Ptyr_pPase_sf"/>
</dbReference>
<feature type="compositionally biased region" description="Low complexity" evidence="1">
    <location>
        <begin position="55"/>
        <end position="64"/>
    </location>
</feature>
<evidence type="ECO:0000259" key="2">
    <source>
        <dbReference type="SMART" id="SM00226"/>
    </source>
</evidence>
<sequence>MEGVRRTAETGQPIDPAPAGHENCGRRCWRDARALPAPDDPGDGPDGAGAGPDGAGDAPDDPGAGPDGAGAGPGGAGDEPGFRILYVCTGNLCRSPLAERLTRSVLGPCPALQVISAGTQAEPGRQMAERTRRVLVRLGGDPGGFVSRSLTSELLAAADLVLTATTEHRAESVAGHPPAATRAFTIAEFGVLAQAVPAGAVGRHEDPVRRARALVAEVRALRGLVHVDRPDIPDPYGRSRLAHRAAGRRIARSLAVPLRLLTHSPAP</sequence>
<feature type="domain" description="Phosphotyrosine protein phosphatase I" evidence="2">
    <location>
        <begin position="82"/>
        <end position="263"/>
    </location>
</feature>
<dbReference type="Gene3D" id="3.40.50.2300">
    <property type="match status" value="1"/>
</dbReference>
<dbReference type="RefSeq" id="WP_012892958.1">
    <property type="nucleotide sequence ID" value="NC_013595.1"/>
</dbReference>
<protein>
    <submittedName>
        <fullName evidence="3">Protein-tyrosine-phosphatase-like protein</fullName>
    </submittedName>
</protein>
<dbReference type="PANTHER" id="PTHR11717">
    <property type="entry name" value="LOW MOLECULAR WEIGHT PROTEIN TYROSINE PHOSPHATASE"/>
    <property type="match status" value="1"/>
</dbReference>
<reference evidence="3 4" key="1">
    <citation type="journal article" date="2010" name="Stand. Genomic Sci.">
        <title>Complete genome sequence of Streptosporangium roseum type strain (NI 9100).</title>
        <authorList>
            <person name="Nolan M."/>
            <person name="Sikorski J."/>
            <person name="Jando M."/>
            <person name="Lucas S."/>
            <person name="Lapidus A."/>
            <person name="Glavina Del Rio T."/>
            <person name="Chen F."/>
            <person name="Tice H."/>
            <person name="Pitluck S."/>
            <person name="Cheng J.F."/>
            <person name="Chertkov O."/>
            <person name="Sims D."/>
            <person name="Meincke L."/>
            <person name="Brettin T."/>
            <person name="Han C."/>
            <person name="Detter J.C."/>
            <person name="Bruce D."/>
            <person name="Goodwin L."/>
            <person name="Land M."/>
            <person name="Hauser L."/>
            <person name="Chang Y.J."/>
            <person name="Jeffries C.D."/>
            <person name="Ivanova N."/>
            <person name="Mavromatis K."/>
            <person name="Mikhailova N."/>
            <person name="Chen A."/>
            <person name="Palaniappan K."/>
            <person name="Chain P."/>
            <person name="Rohde M."/>
            <person name="Goker M."/>
            <person name="Bristow J."/>
            <person name="Eisen J.A."/>
            <person name="Markowitz V."/>
            <person name="Hugenholtz P."/>
            <person name="Kyrpides N.C."/>
            <person name="Klenk H.P."/>
        </authorList>
    </citation>
    <scope>NUCLEOTIDE SEQUENCE [LARGE SCALE GENOMIC DNA]</scope>
    <source>
        <strain evidence="4">ATCC 12428 / DSM 43021 / JCM 3005 / NI 9100</strain>
    </source>
</reference>
<gene>
    <name evidence="3" type="ordered locus">Sros_6510</name>
</gene>
<dbReference type="InterPro" id="IPR050438">
    <property type="entry name" value="LMW_PTPase"/>
</dbReference>
<feature type="region of interest" description="Disordered" evidence="1">
    <location>
        <begin position="1"/>
        <end position="76"/>
    </location>
</feature>
<feature type="compositionally biased region" description="Basic and acidic residues" evidence="1">
    <location>
        <begin position="23"/>
        <end position="33"/>
    </location>
</feature>
<accession>D2B200</accession>
<dbReference type="KEGG" id="sro:Sros_6510"/>
<dbReference type="AlphaFoldDB" id="D2B200"/>
<dbReference type="OrthoDB" id="9784339at2"/>
<dbReference type="EMBL" id="CP001814">
    <property type="protein sequence ID" value="ACZ89224.1"/>
    <property type="molecule type" value="Genomic_DNA"/>
</dbReference>
<evidence type="ECO:0000313" key="3">
    <source>
        <dbReference type="EMBL" id="ACZ89224.1"/>
    </source>
</evidence>
<dbReference type="InterPro" id="IPR023485">
    <property type="entry name" value="Ptyr_pPase"/>
</dbReference>
<dbReference type="SMART" id="SM00226">
    <property type="entry name" value="LMWPc"/>
    <property type="match status" value="1"/>
</dbReference>
<dbReference type="Pfam" id="PF01451">
    <property type="entry name" value="LMWPc"/>
    <property type="match status" value="1"/>
</dbReference>
<keyword evidence="4" id="KW-1185">Reference proteome</keyword>
<organism evidence="3 4">
    <name type="scientific">Streptosporangium roseum (strain ATCC 12428 / DSM 43021 / JCM 3005 / KCTC 9067 / NCIMB 10171 / NRRL 2505 / NI 9100)</name>
    <dbReference type="NCBI Taxonomy" id="479432"/>
    <lineage>
        <taxon>Bacteria</taxon>
        <taxon>Bacillati</taxon>
        <taxon>Actinomycetota</taxon>
        <taxon>Actinomycetes</taxon>
        <taxon>Streptosporangiales</taxon>
        <taxon>Streptosporangiaceae</taxon>
        <taxon>Streptosporangium</taxon>
    </lineage>
</organism>